<feature type="non-terminal residue" evidence="2">
    <location>
        <position position="39"/>
    </location>
</feature>
<proteinExistence type="predicted"/>
<accession>A0A822FYH1</accession>
<dbReference type="AlphaFoldDB" id="A0A822FYH1"/>
<organism evidence="2 3">
    <name type="scientific">Rotaria socialis</name>
    <dbReference type="NCBI Taxonomy" id="392032"/>
    <lineage>
        <taxon>Eukaryota</taxon>
        <taxon>Metazoa</taxon>
        <taxon>Spiralia</taxon>
        <taxon>Gnathifera</taxon>
        <taxon>Rotifera</taxon>
        <taxon>Eurotatoria</taxon>
        <taxon>Bdelloidea</taxon>
        <taxon>Philodinida</taxon>
        <taxon>Philodinidae</taxon>
        <taxon>Rotaria</taxon>
    </lineage>
</organism>
<evidence type="ECO:0000313" key="3">
    <source>
        <dbReference type="Proteomes" id="UP000663848"/>
    </source>
</evidence>
<evidence type="ECO:0000313" key="2">
    <source>
        <dbReference type="EMBL" id="CAF5140259.1"/>
    </source>
</evidence>
<comment type="caution">
    <text evidence="2">The sequence shown here is derived from an EMBL/GenBank/DDBJ whole genome shotgun (WGS) entry which is preliminary data.</text>
</comment>
<evidence type="ECO:0000256" key="1">
    <source>
        <dbReference type="SAM" id="MobiDB-lite"/>
    </source>
</evidence>
<name>A0A822FYH1_9BILA</name>
<feature type="region of interest" description="Disordered" evidence="1">
    <location>
        <begin position="15"/>
        <end position="39"/>
    </location>
</feature>
<sequence>MNYFPTKNTILSKQRSASVNLDDKSKQLGAPSLPKLNRK</sequence>
<reference evidence="2" key="1">
    <citation type="submission" date="2021-02" db="EMBL/GenBank/DDBJ databases">
        <authorList>
            <person name="Nowell W R."/>
        </authorList>
    </citation>
    <scope>NUCLEOTIDE SEQUENCE</scope>
</reference>
<gene>
    <name evidence="2" type="ORF">QYT958_LOCUS47628</name>
</gene>
<dbReference type="EMBL" id="CAJOBR010090719">
    <property type="protein sequence ID" value="CAF5140259.1"/>
    <property type="molecule type" value="Genomic_DNA"/>
</dbReference>
<dbReference type="Proteomes" id="UP000663848">
    <property type="component" value="Unassembled WGS sequence"/>
</dbReference>
<protein>
    <submittedName>
        <fullName evidence="2">Uncharacterized protein</fullName>
    </submittedName>
</protein>